<proteinExistence type="predicted"/>
<dbReference type="Proteomes" id="UP000286134">
    <property type="component" value="Unassembled WGS sequence"/>
</dbReference>
<accession>A0A420HMN3</accession>
<evidence type="ECO:0000256" key="2">
    <source>
        <dbReference type="SAM" id="SignalP"/>
    </source>
</evidence>
<feature type="region of interest" description="Disordered" evidence="1">
    <location>
        <begin position="176"/>
        <end position="198"/>
    </location>
</feature>
<evidence type="ECO:0008006" key="5">
    <source>
        <dbReference type="Google" id="ProtNLM"/>
    </source>
</evidence>
<feature type="chain" id="PRO_5019103057" description="CCHC-type domain-containing protein" evidence="2">
    <location>
        <begin position="18"/>
        <end position="242"/>
    </location>
</feature>
<evidence type="ECO:0000313" key="3">
    <source>
        <dbReference type="EMBL" id="RKF58682.1"/>
    </source>
</evidence>
<evidence type="ECO:0000313" key="4">
    <source>
        <dbReference type="Proteomes" id="UP000286134"/>
    </source>
</evidence>
<dbReference type="AlphaFoldDB" id="A0A420HMN3"/>
<protein>
    <recommendedName>
        <fullName evidence="5">CCHC-type domain-containing protein</fullName>
    </recommendedName>
</protein>
<feature type="compositionally biased region" description="Polar residues" evidence="1">
    <location>
        <begin position="179"/>
        <end position="198"/>
    </location>
</feature>
<gene>
    <name evidence="3" type="ORF">OnM2_066015</name>
</gene>
<comment type="caution">
    <text evidence="3">The sequence shown here is derived from an EMBL/GenBank/DDBJ whole genome shotgun (WGS) entry which is preliminary data.</text>
</comment>
<evidence type="ECO:0000256" key="1">
    <source>
        <dbReference type="SAM" id="MobiDB-lite"/>
    </source>
</evidence>
<sequence>MLLISLWGVLTAQLTERIIERSLENVQQEIHNIWKRRASSDSFGIGGKYVLDLRENDALRHSVSLCGRFYNSRLCSSIIRKSVVNCGSLFSASNIFQYTLIGMQNERKVEARLAQEKEYSDLKSFIFRGFESPASADFAVYKSGYTEVTRTEDLLQAEVAEEKGVPIREELPLYRPKKSSASSGMRPTESANSLPPINISRNPLLHGTRIYRNNKDGQLCIRCDTVGRIGSDCPGQRLESWE</sequence>
<feature type="signal peptide" evidence="2">
    <location>
        <begin position="1"/>
        <end position="17"/>
    </location>
</feature>
<name>A0A420HMN3_9PEZI</name>
<reference evidence="3 4" key="1">
    <citation type="journal article" date="2018" name="BMC Genomics">
        <title>Comparative genome analyses reveal sequence features reflecting distinct modes of host-adaptation between dicot and monocot powdery mildew.</title>
        <authorList>
            <person name="Wu Y."/>
            <person name="Ma X."/>
            <person name="Pan Z."/>
            <person name="Kale S.D."/>
            <person name="Song Y."/>
            <person name="King H."/>
            <person name="Zhang Q."/>
            <person name="Presley C."/>
            <person name="Deng X."/>
            <person name="Wei C.I."/>
            <person name="Xiao S."/>
        </authorList>
    </citation>
    <scope>NUCLEOTIDE SEQUENCE [LARGE SCALE GENOMIC DNA]</scope>
    <source>
        <strain evidence="3">UMSG2</strain>
    </source>
</reference>
<dbReference type="OrthoDB" id="4774312at2759"/>
<keyword evidence="2" id="KW-0732">Signal</keyword>
<dbReference type="EMBL" id="MCFK01006613">
    <property type="protein sequence ID" value="RKF58682.1"/>
    <property type="molecule type" value="Genomic_DNA"/>
</dbReference>
<organism evidence="3 4">
    <name type="scientific">Erysiphe neolycopersici</name>
    <dbReference type="NCBI Taxonomy" id="212602"/>
    <lineage>
        <taxon>Eukaryota</taxon>
        <taxon>Fungi</taxon>
        <taxon>Dikarya</taxon>
        <taxon>Ascomycota</taxon>
        <taxon>Pezizomycotina</taxon>
        <taxon>Leotiomycetes</taxon>
        <taxon>Erysiphales</taxon>
        <taxon>Erysiphaceae</taxon>
        <taxon>Erysiphe</taxon>
    </lineage>
</organism>
<keyword evidence="4" id="KW-1185">Reference proteome</keyword>